<accession>A0ACB8QA19</accession>
<proteinExistence type="predicted"/>
<dbReference type="EMBL" id="MU273793">
    <property type="protein sequence ID" value="KAI0028101.1"/>
    <property type="molecule type" value="Genomic_DNA"/>
</dbReference>
<protein>
    <submittedName>
        <fullName evidence="1">Uncharacterized protein</fullName>
    </submittedName>
</protein>
<reference evidence="1" key="1">
    <citation type="submission" date="2021-02" db="EMBL/GenBank/DDBJ databases">
        <authorList>
            <consortium name="DOE Joint Genome Institute"/>
            <person name="Ahrendt S."/>
            <person name="Looney B.P."/>
            <person name="Miyauchi S."/>
            <person name="Morin E."/>
            <person name="Drula E."/>
            <person name="Courty P.E."/>
            <person name="Chicoki N."/>
            <person name="Fauchery L."/>
            <person name="Kohler A."/>
            <person name="Kuo A."/>
            <person name="Labutti K."/>
            <person name="Pangilinan J."/>
            <person name="Lipzen A."/>
            <person name="Riley R."/>
            <person name="Andreopoulos W."/>
            <person name="He G."/>
            <person name="Johnson J."/>
            <person name="Barry K.W."/>
            <person name="Grigoriev I.V."/>
            <person name="Nagy L."/>
            <person name="Hibbett D."/>
            <person name="Henrissat B."/>
            <person name="Matheny P.B."/>
            <person name="Labbe J."/>
            <person name="Martin F."/>
        </authorList>
    </citation>
    <scope>NUCLEOTIDE SEQUENCE</scope>
    <source>
        <strain evidence="1">EC-137</strain>
    </source>
</reference>
<sequence>MRNDSPDSSDADIRMAYHSIAQNGTLNWLLLSYGKASLLCIFFRPLHDFLQWAGGLKLLAAGSQGVPELRTHITDDNVYFAFFREEIYNSHIYATVAYIPEGISGLRRTRAISTSRTVQSWFKVSQAMLTLSSIDDLTSETLVQAVNSNQALNVSHSINRSPSDCFDAHKSLPNPPFPDAPARRSHSTGPDQPHSPLGSDRFWRPLLDFGDPAERARRRQEAHFRQIVADEIAAREEALRQERIKREKAEILKRHEEEDLQRRVSLEQELKRAAIAKAEKDEEERLAAEKRMVERELKKRMDAEKRIAEAQRIDEEEAKRQVEMAKLVSRASALQLRGDRLAGKEQVLLRGWMTIQNTTSLVWRRRWFELTETSMLLYDNNKSQGKNLDTIELTGRIKGVAEWSDGFEDLRAIPHSFAIIFYDDQEPLSVYMDSETSKTVLAGFLLTYV</sequence>
<comment type="caution">
    <text evidence="1">The sequence shown here is derived from an EMBL/GenBank/DDBJ whole genome shotgun (WGS) entry which is preliminary data.</text>
</comment>
<organism evidence="1 2">
    <name type="scientific">Vararia minispora EC-137</name>
    <dbReference type="NCBI Taxonomy" id="1314806"/>
    <lineage>
        <taxon>Eukaryota</taxon>
        <taxon>Fungi</taxon>
        <taxon>Dikarya</taxon>
        <taxon>Basidiomycota</taxon>
        <taxon>Agaricomycotina</taxon>
        <taxon>Agaricomycetes</taxon>
        <taxon>Russulales</taxon>
        <taxon>Lachnocladiaceae</taxon>
        <taxon>Vararia</taxon>
    </lineage>
</organism>
<gene>
    <name evidence="1" type="ORF">K488DRAFT_90102</name>
</gene>
<evidence type="ECO:0000313" key="2">
    <source>
        <dbReference type="Proteomes" id="UP000814128"/>
    </source>
</evidence>
<evidence type="ECO:0000313" key="1">
    <source>
        <dbReference type="EMBL" id="KAI0028101.1"/>
    </source>
</evidence>
<keyword evidence="2" id="KW-1185">Reference proteome</keyword>
<reference evidence="1" key="2">
    <citation type="journal article" date="2022" name="New Phytol.">
        <title>Evolutionary transition to the ectomycorrhizal habit in the genomes of a hyperdiverse lineage of mushroom-forming fungi.</title>
        <authorList>
            <person name="Looney B."/>
            <person name="Miyauchi S."/>
            <person name="Morin E."/>
            <person name="Drula E."/>
            <person name="Courty P.E."/>
            <person name="Kohler A."/>
            <person name="Kuo A."/>
            <person name="LaButti K."/>
            <person name="Pangilinan J."/>
            <person name="Lipzen A."/>
            <person name="Riley R."/>
            <person name="Andreopoulos W."/>
            <person name="He G."/>
            <person name="Johnson J."/>
            <person name="Nolan M."/>
            <person name="Tritt A."/>
            <person name="Barry K.W."/>
            <person name="Grigoriev I.V."/>
            <person name="Nagy L.G."/>
            <person name="Hibbett D."/>
            <person name="Henrissat B."/>
            <person name="Matheny P.B."/>
            <person name="Labbe J."/>
            <person name="Martin F.M."/>
        </authorList>
    </citation>
    <scope>NUCLEOTIDE SEQUENCE</scope>
    <source>
        <strain evidence="1">EC-137</strain>
    </source>
</reference>
<dbReference type="Proteomes" id="UP000814128">
    <property type="component" value="Unassembled WGS sequence"/>
</dbReference>
<name>A0ACB8QA19_9AGAM</name>